<reference evidence="6 7" key="1">
    <citation type="journal article" date="2016" name="Nat. Commun.">
        <title>Thousands of microbial genomes shed light on interconnected biogeochemical processes in an aquifer system.</title>
        <authorList>
            <person name="Anantharaman K."/>
            <person name="Brown C.T."/>
            <person name="Hug L.A."/>
            <person name="Sharon I."/>
            <person name="Castelle C.J."/>
            <person name="Probst A.J."/>
            <person name="Thomas B.C."/>
            <person name="Singh A."/>
            <person name="Wilkins M.J."/>
            <person name="Karaoz U."/>
            <person name="Brodie E.L."/>
            <person name="Williams K.H."/>
            <person name="Hubbard S.S."/>
            <person name="Banfield J.F."/>
        </authorList>
    </citation>
    <scope>NUCLEOTIDE SEQUENCE [LARGE SCALE GENOMIC DNA]</scope>
</reference>
<dbReference type="EMBL" id="MHMY01000001">
    <property type="protein sequence ID" value="OGZ36083.1"/>
    <property type="molecule type" value="Genomic_DNA"/>
</dbReference>
<comment type="catalytic activity">
    <reaction evidence="4">
        <text>a uridine in RNA = a pseudouridine in RNA</text>
        <dbReference type="Rhea" id="RHEA:48348"/>
        <dbReference type="Rhea" id="RHEA-COMP:12068"/>
        <dbReference type="Rhea" id="RHEA-COMP:12069"/>
        <dbReference type="ChEBI" id="CHEBI:65314"/>
        <dbReference type="ChEBI" id="CHEBI:65315"/>
    </reaction>
</comment>
<accession>A0A1G2FDH5</accession>
<evidence type="ECO:0000256" key="1">
    <source>
        <dbReference type="ARBA" id="ARBA00010876"/>
    </source>
</evidence>
<comment type="function">
    <text evidence="4">Responsible for synthesis of pseudouridine from uracil.</text>
</comment>
<dbReference type="GO" id="GO:0009982">
    <property type="term" value="F:pseudouridine synthase activity"/>
    <property type="evidence" value="ECO:0007669"/>
    <property type="project" value="InterPro"/>
</dbReference>
<dbReference type="InterPro" id="IPR006145">
    <property type="entry name" value="PsdUridine_synth_RsuA/RluA"/>
</dbReference>
<dbReference type="AlphaFoldDB" id="A0A1G2FDH5"/>
<dbReference type="InterPro" id="IPR050188">
    <property type="entry name" value="RluA_PseudoU_synthase"/>
</dbReference>
<evidence type="ECO:0000313" key="7">
    <source>
        <dbReference type="Proteomes" id="UP000176974"/>
    </source>
</evidence>
<dbReference type="PROSITE" id="PS01129">
    <property type="entry name" value="PSI_RLU"/>
    <property type="match status" value="1"/>
</dbReference>
<proteinExistence type="inferred from homology"/>
<dbReference type="SUPFAM" id="SSF55120">
    <property type="entry name" value="Pseudouridine synthase"/>
    <property type="match status" value="1"/>
</dbReference>
<evidence type="ECO:0000313" key="6">
    <source>
        <dbReference type="EMBL" id="OGZ36083.1"/>
    </source>
</evidence>
<dbReference type="GO" id="GO:0140098">
    <property type="term" value="F:catalytic activity, acting on RNA"/>
    <property type="evidence" value="ECO:0007669"/>
    <property type="project" value="UniProtKB-ARBA"/>
</dbReference>
<organism evidence="6 7">
    <name type="scientific">Candidatus Portnoybacteria bacterium RIFCSPHIGHO2_01_FULL_40_12b</name>
    <dbReference type="NCBI Taxonomy" id="1801994"/>
    <lineage>
        <taxon>Bacteria</taxon>
        <taxon>Candidatus Portnoyibacteriota</taxon>
    </lineage>
</organism>
<dbReference type="NCBIfam" id="TIGR00005">
    <property type="entry name" value="rluA_subfam"/>
    <property type="match status" value="1"/>
</dbReference>
<dbReference type="InterPro" id="IPR020103">
    <property type="entry name" value="PsdUridine_synth_cat_dom_sf"/>
</dbReference>
<dbReference type="GO" id="GO:0003723">
    <property type="term" value="F:RNA binding"/>
    <property type="evidence" value="ECO:0007669"/>
    <property type="project" value="InterPro"/>
</dbReference>
<gene>
    <name evidence="6" type="ORF">A2815_03095</name>
</gene>
<evidence type="ECO:0000259" key="5">
    <source>
        <dbReference type="Pfam" id="PF00849"/>
    </source>
</evidence>
<dbReference type="PANTHER" id="PTHR21600">
    <property type="entry name" value="MITOCHONDRIAL RNA PSEUDOURIDINE SYNTHASE"/>
    <property type="match status" value="1"/>
</dbReference>
<dbReference type="InterPro" id="IPR006225">
    <property type="entry name" value="PsdUridine_synth_RluC/D"/>
</dbReference>
<dbReference type="PANTHER" id="PTHR21600:SF44">
    <property type="entry name" value="RIBOSOMAL LARGE SUBUNIT PSEUDOURIDINE SYNTHASE D"/>
    <property type="match status" value="1"/>
</dbReference>
<evidence type="ECO:0000256" key="4">
    <source>
        <dbReference type="RuleBase" id="RU362028"/>
    </source>
</evidence>
<evidence type="ECO:0000256" key="2">
    <source>
        <dbReference type="ARBA" id="ARBA00023235"/>
    </source>
</evidence>
<comment type="similarity">
    <text evidence="1 4">Belongs to the pseudouridine synthase RluA family.</text>
</comment>
<comment type="caution">
    <text evidence="6">The sequence shown here is derived from an EMBL/GenBank/DDBJ whole genome shotgun (WGS) entry which is preliminary data.</text>
</comment>
<sequence>MPPKPNPSIKLDIIYEDEDIIVIDKPAGMLTHPLRSDQNDTLINALLVYCPTIKDVGDNSPTDELRPGIVHRLDKDTSGLIIAAKNNKSFEYLKNQFAQRKIEKHYLALVIGKIKDKKGIITKAISRSKKSGFKRSVLLDEKSKSAWTEYKVLKYFKDYTLLDVFPKTGRTHQIRVHLSSIGHPIAGDWQYKFKRQPLPENLKRQFLHAHALKFQLLNGKMAEFKSPLPKDLKNIFDNLKQ</sequence>
<dbReference type="Proteomes" id="UP000176974">
    <property type="component" value="Unassembled WGS sequence"/>
</dbReference>
<protein>
    <recommendedName>
        <fullName evidence="4">Pseudouridine synthase</fullName>
        <ecNumber evidence="4">5.4.99.-</ecNumber>
    </recommendedName>
</protein>
<name>A0A1G2FDH5_9BACT</name>
<dbReference type="Gene3D" id="3.30.2350.10">
    <property type="entry name" value="Pseudouridine synthase"/>
    <property type="match status" value="1"/>
</dbReference>
<dbReference type="InterPro" id="IPR006224">
    <property type="entry name" value="PsdUridine_synth_RluA-like_CS"/>
</dbReference>
<dbReference type="EC" id="5.4.99.-" evidence="4"/>
<feature type="active site" evidence="3">
    <location>
        <position position="74"/>
    </location>
</feature>
<keyword evidence="2 4" id="KW-0413">Isomerase</keyword>
<dbReference type="CDD" id="cd02869">
    <property type="entry name" value="PseudoU_synth_RluA_like"/>
    <property type="match status" value="1"/>
</dbReference>
<dbReference type="GO" id="GO:0000455">
    <property type="term" value="P:enzyme-directed rRNA pseudouridine synthesis"/>
    <property type="evidence" value="ECO:0007669"/>
    <property type="project" value="TreeGrafter"/>
</dbReference>
<dbReference type="Pfam" id="PF00849">
    <property type="entry name" value="PseudoU_synth_2"/>
    <property type="match status" value="1"/>
</dbReference>
<feature type="domain" description="Pseudouridine synthase RsuA/RluA-like" evidence="5">
    <location>
        <begin position="19"/>
        <end position="180"/>
    </location>
</feature>
<evidence type="ECO:0000256" key="3">
    <source>
        <dbReference type="PIRSR" id="PIRSR606225-1"/>
    </source>
</evidence>